<gene>
    <name evidence="2" type="ORF">BofuT4_P015410.1</name>
</gene>
<sequence length="183" mass="20519">MQKFKNNKGGLGPYHQRSKSTLRSPSTQVETRNAFAFKRSCLGIELLLPASRGHSEGANLYNTNTCLTFTPPPLAPKRGCRFQTIDCQRVFSSAGTRFKRGPICRLNGPVTNDIGVFVAGQEAFQIILCGRSFGLLVSIDMGRRSVDCKWVIISRLWRSLRNAKGVVRDMPSIWFRAYFVVTQ</sequence>
<evidence type="ECO:0000313" key="2">
    <source>
        <dbReference type="EMBL" id="CCD51235.1"/>
    </source>
</evidence>
<dbReference type="InParanoid" id="G2YHP8"/>
<feature type="region of interest" description="Disordered" evidence="1">
    <location>
        <begin position="1"/>
        <end position="27"/>
    </location>
</feature>
<dbReference type="AlphaFoldDB" id="G2YHP8"/>
<accession>G2YHP8</accession>
<protein>
    <submittedName>
        <fullName evidence="2">Uncharacterized protein</fullName>
    </submittedName>
</protein>
<organism evidence="2 3">
    <name type="scientific">Botryotinia fuckeliana (strain T4)</name>
    <name type="common">Noble rot fungus</name>
    <name type="synonym">Botrytis cinerea</name>
    <dbReference type="NCBI Taxonomy" id="999810"/>
    <lineage>
        <taxon>Eukaryota</taxon>
        <taxon>Fungi</taxon>
        <taxon>Dikarya</taxon>
        <taxon>Ascomycota</taxon>
        <taxon>Pezizomycotina</taxon>
        <taxon>Leotiomycetes</taxon>
        <taxon>Helotiales</taxon>
        <taxon>Sclerotiniaceae</taxon>
        <taxon>Botrytis</taxon>
    </lineage>
</organism>
<evidence type="ECO:0000256" key="1">
    <source>
        <dbReference type="SAM" id="MobiDB-lite"/>
    </source>
</evidence>
<dbReference type="EMBL" id="FQ790337">
    <property type="protein sequence ID" value="CCD51235.1"/>
    <property type="molecule type" value="Genomic_DNA"/>
</dbReference>
<dbReference type="HOGENOM" id="CLU_1474957_0_0_1"/>
<evidence type="ECO:0000313" key="3">
    <source>
        <dbReference type="Proteomes" id="UP000008177"/>
    </source>
</evidence>
<name>G2YHP8_BOTF4</name>
<proteinExistence type="predicted"/>
<reference evidence="3" key="1">
    <citation type="journal article" date="2011" name="PLoS Genet.">
        <title>Genomic analysis of the necrotrophic fungal pathogens Sclerotinia sclerotiorum and Botrytis cinerea.</title>
        <authorList>
            <person name="Amselem J."/>
            <person name="Cuomo C.A."/>
            <person name="van Kan J.A."/>
            <person name="Viaud M."/>
            <person name="Benito E.P."/>
            <person name="Couloux A."/>
            <person name="Coutinho P.M."/>
            <person name="de Vries R.P."/>
            <person name="Dyer P.S."/>
            <person name="Fillinger S."/>
            <person name="Fournier E."/>
            <person name="Gout L."/>
            <person name="Hahn M."/>
            <person name="Kohn L."/>
            <person name="Lapalu N."/>
            <person name="Plummer K.M."/>
            <person name="Pradier J.M."/>
            <person name="Quevillon E."/>
            <person name="Sharon A."/>
            <person name="Simon A."/>
            <person name="ten Have A."/>
            <person name="Tudzynski B."/>
            <person name="Tudzynski P."/>
            <person name="Wincker P."/>
            <person name="Andrew M."/>
            <person name="Anthouard V."/>
            <person name="Beever R.E."/>
            <person name="Beffa R."/>
            <person name="Benoit I."/>
            <person name="Bouzid O."/>
            <person name="Brault B."/>
            <person name="Chen Z."/>
            <person name="Choquer M."/>
            <person name="Collemare J."/>
            <person name="Cotton P."/>
            <person name="Danchin E.G."/>
            <person name="Da Silva C."/>
            <person name="Gautier A."/>
            <person name="Giraud C."/>
            <person name="Giraud T."/>
            <person name="Gonzalez C."/>
            <person name="Grossetete S."/>
            <person name="Guldener U."/>
            <person name="Henrissat B."/>
            <person name="Howlett B.J."/>
            <person name="Kodira C."/>
            <person name="Kretschmer M."/>
            <person name="Lappartient A."/>
            <person name="Leroch M."/>
            <person name="Levis C."/>
            <person name="Mauceli E."/>
            <person name="Neuveglise C."/>
            <person name="Oeser B."/>
            <person name="Pearson M."/>
            <person name="Poulain J."/>
            <person name="Poussereau N."/>
            <person name="Quesneville H."/>
            <person name="Rascle C."/>
            <person name="Schumacher J."/>
            <person name="Segurens B."/>
            <person name="Sexton A."/>
            <person name="Silva E."/>
            <person name="Sirven C."/>
            <person name="Soanes D.M."/>
            <person name="Talbot N.J."/>
            <person name="Templeton M."/>
            <person name="Yandava C."/>
            <person name="Yarden O."/>
            <person name="Zeng Q."/>
            <person name="Rollins J.A."/>
            <person name="Lebrun M.H."/>
            <person name="Dickman M."/>
        </authorList>
    </citation>
    <scope>NUCLEOTIDE SEQUENCE [LARGE SCALE GENOMIC DNA]</scope>
    <source>
        <strain evidence="3">T4</strain>
    </source>
</reference>
<dbReference type="Proteomes" id="UP000008177">
    <property type="component" value="Unplaced contigs"/>
</dbReference>